<proteinExistence type="predicted"/>
<protein>
    <submittedName>
        <fullName evidence="1">Uncharacterized protein</fullName>
    </submittedName>
</protein>
<sequence>MSSTCSLFLFEMEEIHVGSPQSPRWRRKDGGSYVEKAPSECKTENRTAGQYGMKGDAVPYPCVSSAPVPLGTSAPIDIKFVSDSQKRRALQVAQQLPHTFVPPHLLNTELNLDWLLVEQGLSPTAGLKKEKLRVRDAVLRSTGYQE</sequence>
<organism evidence="1">
    <name type="scientific">Tetraselmis chuii</name>
    <dbReference type="NCBI Taxonomy" id="63592"/>
    <lineage>
        <taxon>Eukaryota</taxon>
        <taxon>Viridiplantae</taxon>
        <taxon>Chlorophyta</taxon>
        <taxon>core chlorophytes</taxon>
        <taxon>Chlorodendrophyceae</taxon>
        <taxon>Chlorodendrales</taxon>
        <taxon>Chlorodendraceae</taxon>
        <taxon>Tetraselmis</taxon>
    </lineage>
</organism>
<dbReference type="EMBL" id="HBGG01009320">
    <property type="protein sequence ID" value="CAD9202471.1"/>
    <property type="molecule type" value="Transcribed_RNA"/>
</dbReference>
<name>A0A7S1SLF8_9CHLO</name>
<accession>A0A7S1SLF8</accession>
<gene>
    <name evidence="1" type="ORF">TCHU04912_LOCUS4704</name>
</gene>
<reference evidence="1" key="1">
    <citation type="submission" date="2021-01" db="EMBL/GenBank/DDBJ databases">
        <authorList>
            <person name="Corre E."/>
            <person name="Pelletier E."/>
            <person name="Niang G."/>
            <person name="Scheremetjew M."/>
            <person name="Finn R."/>
            <person name="Kale V."/>
            <person name="Holt S."/>
            <person name="Cochrane G."/>
            <person name="Meng A."/>
            <person name="Brown T."/>
            <person name="Cohen L."/>
        </authorList>
    </citation>
    <scope>NUCLEOTIDE SEQUENCE</scope>
    <source>
        <strain evidence="1">PLY429</strain>
    </source>
</reference>
<evidence type="ECO:0000313" key="1">
    <source>
        <dbReference type="EMBL" id="CAD9202471.1"/>
    </source>
</evidence>
<dbReference type="AlphaFoldDB" id="A0A7S1SLF8"/>